<keyword evidence="8" id="KW-1185">Reference proteome</keyword>
<feature type="region of interest" description="Disordered" evidence="5">
    <location>
        <begin position="603"/>
        <end position="624"/>
    </location>
</feature>
<feature type="region of interest" description="Disordered" evidence="5">
    <location>
        <begin position="1689"/>
        <end position="1746"/>
    </location>
</feature>
<dbReference type="PANTHER" id="PTHR23159:SF31">
    <property type="entry name" value="CENTROSOME-ASSOCIATED PROTEIN CEP250 ISOFORM X1"/>
    <property type="match status" value="1"/>
</dbReference>
<dbReference type="Gene3D" id="3.30.920.20">
    <property type="entry name" value="Gas2-like domain"/>
    <property type="match status" value="1"/>
</dbReference>
<protein>
    <recommendedName>
        <fullName evidence="6">GAR domain-containing protein</fullName>
    </recommendedName>
</protein>
<evidence type="ECO:0000256" key="5">
    <source>
        <dbReference type="SAM" id="MobiDB-lite"/>
    </source>
</evidence>
<feature type="compositionally biased region" description="Polar residues" evidence="5">
    <location>
        <begin position="1478"/>
        <end position="1521"/>
    </location>
</feature>
<keyword evidence="2" id="KW-0963">Cytoplasm</keyword>
<evidence type="ECO:0000256" key="1">
    <source>
        <dbReference type="ARBA" id="ARBA00004245"/>
    </source>
</evidence>
<dbReference type="InterPro" id="IPR003108">
    <property type="entry name" value="GAR_dom"/>
</dbReference>
<dbReference type="SMART" id="SM00243">
    <property type="entry name" value="GAS2"/>
    <property type="match status" value="1"/>
</dbReference>
<dbReference type="STRING" id="181874.A0A409YA62"/>
<dbReference type="Pfam" id="PF02187">
    <property type="entry name" value="GAS2"/>
    <property type="match status" value="1"/>
</dbReference>
<evidence type="ECO:0000313" key="8">
    <source>
        <dbReference type="Proteomes" id="UP000284842"/>
    </source>
</evidence>
<keyword evidence="4" id="KW-0175">Coiled coil</keyword>
<feature type="compositionally biased region" description="Low complexity" evidence="5">
    <location>
        <begin position="1445"/>
        <end position="1477"/>
    </location>
</feature>
<proteinExistence type="predicted"/>
<dbReference type="PROSITE" id="PS51460">
    <property type="entry name" value="GAR"/>
    <property type="match status" value="1"/>
</dbReference>
<name>A0A409YA62_9AGAR</name>
<evidence type="ECO:0000256" key="4">
    <source>
        <dbReference type="SAM" id="Coils"/>
    </source>
</evidence>
<dbReference type="GO" id="GO:0008017">
    <property type="term" value="F:microtubule binding"/>
    <property type="evidence" value="ECO:0007669"/>
    <property type="project" value="InterPro"/>
</dbReference>
<dbReference type="OrthoDB" id="10017054at2759"/>
<feature type="compositionally biased region" description="Polar residues" evidence="5">
    <location>
        <begin position="1764"/>
        <end position="1777"/>
    </location>
</feature>
<dbReference type="GO" id="GO:0005856">
    <property type="term" value="C:cytoskeleton"/>
    <property type="evidence" value="ECO:0007669"/>
    <property type="project" value="UniProtKB-SubCell"/>
</dbReference>
<reference evidence="7 8" key="1">
    <citation type="journal article" date="2018" name="Evol. Lett.">
        <title>Horizontal gene cluster transfer increased hallucinogenic mushroom diversity.</title>
        <authorList>
            <person name="Reynolds H.T."/>
            <person name="Vijayakumar V."/>
            <person name="Gluck-Thaler E."/>
            <person name="Korotkin H.B."/>
            <person name="Matheny P.B."/>
            <person name="Slot J.C."/>
        </authorList>
    </citation>
    <scope>NUCLEOTIDE SEQUENCE [LARGE SCALE GENOMIC DNA]</scope>
    <source>
        <strain evidence="7 8">2629</strain>
    </source>
</reference>
<sequence>MADAAMSATSNPNTEPIPVTPQEDDQLSLNHDQNNLISGNNLPTQGTEEQALELHEVIELQTFSERKAWIEDKIKFLEALPPIEVFVGLDALQDSAEDVPGLPSREQLQQWVAEHDAIEKETEMFDTGELKKLRKLTKAATQRNLSPADTDVIELTLTTIYELDKLLHLLRDRSDNLEMMGIRLTWEENRQAAWRERRQIIEDLHQFAATRARWDPIIYEASTASGPAEKPLSVASFSGDCISADAFSRTARFKLAEILSRDAALFSGRVTALQHGKITAAGKALDKLIDRKTVPEVLLDEQDRLEEKCMNDLSHLGKFTMSLVMQWRKADEIFVESLKDYNSSMSLLAEIEAASKEHPNHRQSASFLSRVDTISKRLAVRGDPSSRASLFPRPEHPLFPDQRPFNESLVKRLSSDISTTTAIVKKVEVAAKEYRVRCEAVKQVEALVQSAQDQCGILEALIAKFRTGTKAGDEDGSPPDISSEKALNVTSHSAFIALLPTLVDQALAADKAAQSTLQQAPIALLDVNIPSVDQSFKEEANASIKRLTVLKQEAIDARNAATSKVATIREARKLAVSLDNKISDFLLLRSEVIEAIARDKWQQETMSNDAPPTPESPKSPLSQSEHVPHVDLHVRLQSMEAPLPGTEQQLQAFCQTLAPSPLRSHLEQKMTRLLGLADKNRHLLSILSSVQSQKKAVSSIKERFQELMLRIEDTRNQVADATDAIADDMDGSDSCNIQFGPVITSIQEDVTVFTSDLAREVPFVSGKYPVSPRPRSSFSDDPSELPYDLVSLDNIVRTDVNSYAMRINGQLQDLIICNNTFETTKLAASIDPLLSKTTADIKDIAASLSLLKGSLGDIPRHQTETADELRNLLDQFKPLRERRTSIVRSLSPIRELLKRVDERTRDLGHHVREELYGHRNKSLADSEVQLDRWDKDVETLMREVTSALEAENRYQEELRLAQEKQRQEEERKRLAEEAERARLEEERCRKEEELRLKALKAEEERLAELERQRVLAEKLEAERLEREEAERLRQQLEAEARLQEAARRQEEEQRLAKENAEKLRLEQEKQEALKKLQATESVLENERRLHAEKARQADNLAKKQGEEMEELRRQSLELERRASERPQVIEIQVPFLSPPIQEEDPDATIMDIHDEGAANPVNGQATVSDVFGVYEAPDEALVTMSRELLDLQSKILRLRKRLRSISLNEVVRPARATSNLPSNEHFTRLAQDFAAVSAEADALPKTVEHTVVNTELRSLRTEITDSSSLLQDIEKLAAMRKSIDACDAALSDLLEHIDSFPAAPLILSSSHQSDTSSSPEEQLNARVAFCKAAVEDTTSKLADVPKDHRAVTEHSRVQQTWVELEEMANERLAGSKSRSASVISSKNSSGRNSSASTQVSTQPIPIPKRGARKVGSYSHLSVSSTGTPSSRGKMLAPPPHHATPRRAISGSSETSQSQSRSASRLSTTSTSRSVSASGPLNSSLYGSTFASRQRTASLSADNNKMTPTLSSRRSIATPSRLRNNENLRSHSPAMSETSSYTRSVGGPNRNSTSWARAPRDSFSSILPRVSTPHKKTGAPPRKKYVADPKSKLDMAVGDVVNQLEVGINVEGITETWRDQSGKYWIGNQDPKLCFCRILRSQTVMVRVGGGWTELSRFIKDHFAESFRMLPESPPRPGTKEERWISSASLLEGKETDNSTTLMQPPRTPEPTAPYVPSFSLMTPSGQSPHSIKSSPSTRGSPLTPLQFLRKADVDATLLRPVTPSKPQRSRPVNNNLAARTGVWRP</sequence>
<keyword evidence="3" id="KW-0206">Cytoskeleton</keyword>
<feature type="compositionally biased region" description="Polar residues" evidence="5">
    <location>
        <begin position="1532"/>
        <end position="1554"/>
    </location>
</feature>
<feature type="coiled-coil region" evidence="4">
    <location>
        <begin position="923"/>
        <end position="1121"/>
    </location>
</feature>
<dbReference type="InParanoid" id="A0A409YA62"/>
<evidence type="ECO:0000313" key="7">
    <source>
        <dbReference type="EMBL" id="PPQ99895.1"/>
    </source>
</evidence>
<organism evidence="7 8">
    <name type="scientific">Panaeolus cyanescens</name>
    <dbReference type="NCBI Taxonomy" id="181874"/>
    <lineage>
        <taxon>Eukaryota</taxon>
        <taxon>Fungi</taxon>
        <taxon>Dikarya</taxon>
        <taxon>Basidiomycota</taxon>
        <taxon>Agaricomycotina</taxon>
        <taxon>Agaricomycetes</taxon>
        <taxon>Agaricomycetidae</taxon>
        <taxon>Agaricales</taxon>
        <taxon>Agaricineae</taxon>
        <taxon>Galeropsidaceae</taxon>
        <taxon>Panaeolus</taxon>
    </lineage>
</organism>
<evidence type="ECO:0000256" key="2">
    <source>
        <dbReference type="ARBA" id="ARBA00022490"/>
    </source>
</evidence>
<comment type="subcellular location">
    <subcellularLocation>
        <location evidence="1">Cytoplasm</location>
        <location evidence="1">Cytoskeleton</location>
    </subcellularLocation>
</comment>
<dbReference type="SUPFAM" id="SSF143575">
    <property type="entry name" value="GAS2 domain-like"/>
    <property type="match status" value="1"/>
</dbReference>
<dbReference type="InterPro" id="IPR036534">
    <property type="entry name" value="GAR_dom_sf"/>
</dbReference>
<feature type="compositionally biased region" description="Low complexity" evidence="5">
    <location>
        <begin position="1375"/>
        <end position="1396"/>
    </location>
</feature>
<dbReference type="Proteomes" id="UP000284842">
    <property type="component" value="Unassembled WGS sequence"/>
</dbReference>
<feature type="region of interest" description="Disordered" evidence="5">
    <location>
        <begin position="1"/>
        <end position="27"/>
    </location>
</feature>
<gene>
    <name evidence="7" type="ORF">CVT24_009576</name>
</gene>
<dbReference type="PANTHER" id="PTHR23159">
    <property type="entry name" value="CENTROSOMAL PROTEIN 2"/>
    <property type="match status" value="1"/>
</dbReference>
<comment type="caution">
    <text evidence="7">The sequence shown here is derived from an EMBL/GenBank/DDBJ whole genome shotgun (WGS) entry which is preliminary data.</text>
</comment>
<feature type="coiled-coil region" evidence="4">
    <location>
        <begin position="697"/>
        <end position="724"/>
    </location>
</feature>
<evidence type="ECO:0000256" key="3">
    <source>
        <dbReference type="ARBA" id="ARBA00023212"/>
    </source>
</evidence>
<feature type="compositionally biased region" description="Polar residues" evidence="5">
    <location>
        <begin position="1719"/>
        <end position="1740"/>
    </location>
</feature>
<dbReference type="EMBL" id="NHTK01001342">
    <property type="protein sequence ID" value="PPQ99895.1"/>
    <property type="molecule type" value="Genomic_DNA"/>
</dbReference>
<feature type="compositionally biased region" description="Basic residues" evidence="5">
    <location>
        <begin position="1571"/>
        <end position="1583"/>
    </location>
</feature>
<accession>A0A409YA62</accession>
<feature type="region of interest" description="Disordered" evidence="5">
    <location>
        <begin position="1758"/>
        <end position="1785"/>
    </location>
</feature>
<evidence type="ECO:0000259" key="6">
    <source>
        <dbReference type="PROSITE" id="PS51460"/>
    </source>
</evidence>
<feature type="domain" description="GAR" evidence="6">
    <location>
        <begin position="1587"/>
        <end position="1665"/>
    </location>
</feature>
<feature type="region of interest" description="Disordered" evidence="5">
    <location>
        <begin position="1371"/>
        <end position="1585"/>
    </location>
</feature>
<feature type="compositionally biased region" description="Polar residues" evidence="5">
    <location>
        <begin position="1418"/>
        <end position="1430"/>
    </location>
</feature>